<feature type="region of interest" description="Disordered" evidence="1">
    <location>
        <begin position="276"/>
        <end position="305"/>
    </location>
</feature>
<evidence type="ECO:0000313" key="4">
    <source>
        <dbReference type="Proteomes" id="UP000724874"/>
    </source>
</evidence>
<evidence type="ECO:0000259" key="2">
    <source>
        <dbReference type="Pfam" id="PF18142"/>
    </source>
</evidence>
<feature type="compositionally biased region" description="Low complexity" evidence="1">
    <location>
        <begin position="60"/>
        <end position="74"/>
    </location>
</feature>
<feature type="compositionally biased region" description="Basic and acidic residues" evidence="1">
    <location>
        <begin position="284"/>
        <end position="305"/>
    </location>
</feature>
<dbReference type="NCBIfam" id="NF033635">
    <property type="entry name" value="SLATT_fungal"/>
    <property type="match status" value="1"/>
</dbReference>
<feature type="domain" description="SMODS and SLOG-associating 2TM effector" evidence="2">
    <location>
        <begin position="158"/>
        <end position="271"/>
    </location>
</feature>
<comment type="caution">
    <text evidence="3">The sequence shown here is derived from an EMBL/GenBank/DDBJ whole genome shotgun (WGS) entry which is preliminary data.</text>
</comment>
<feature type="region of interest" description="Disordered" evidence="1">
    <location>
        <begin position="1"/>
        <end position="87"/>
    </location>
</feature>
<feature type="compositionally biased region" description="Pro residues" evidence="1">
    <location>
        <begin position="1"/>
        <end position="11"/>
    </location>
</feature>
<keyword evidence="4" id="KW-1185">Reference proteome</keyword>
<dbReference type="AlphaFoldDB" id="A0A9P5TT03"/>
<name>A0A9P5TT03_GYMJU</name>
<dbReference type="OrthoDB" id="3245801at2759"/>
<dbReference type="InterPro" id="IPR041622">
    <property type="entry name" value="SLATT_fungi"/>
</dbReference>
<protein>
    <recommendedName>
        <fullName evidence="2">SMODS and SLOG-associating 2TM effector domain-containing protein</fullName>
    </recommendedName>
</protein>
<dbReference type="EMBL" id="JADNYJ010000006">
    <property type="protein sequence ID" value="KAF8910441.1"/>
    <property type="molecule type" value="Genomic_DNA"/>
</dbReference>
<evidence type="ECO:0000313" key="3">
    <source>
        <dbReference type="EMBL" id="KAF8910441.1"/>
    </source>
</evidence>
<dbReference type="Pfam" id="PF18142">
    <property type="entry name" value="SLATT_fungal"/>
    <property type="match status" value="1"/>
</dbReference>
<dbReference type="Proteomes" id="UP000724874">
    <property type="component" value="Unassembled WGS sequence"/>
</dbReference>
<sequence>MPSERPLPPQPIDDDDAPQTGVPFDPVSVPTAALMTPEGDPFRASGSSPRRHSNIASDGFPFPTTFASPTSPTSVEWNEGDHPYHSAPELEDRANVSLGNNLPIRPSSARFVEPLITPSTRRRGTRDTRTSTIDYIVPVVEGKAYTLKERLEPTIKAAEKERAKYAYRANWTGWVLNVAIGLQVLLGSLTTGLSAAATNGKSAAISTTILVASYLARARGSNEPDFSITRVKDLDRFIRECKALEMDHGDDTSHKFDQQLIEERDELERILGSTVEKTSSISDKTNRNREVEKASSHPEKLATAV</sequence>
<organism evidence="3 4">
    <name type="scientific">Gymnopilus junonius</name>
    <name type="common">Spectacular rustgill mushroom</name>
    <name type="synonym">Gymnopilus spectabilis subsp. junonius</name>
    <dbReference type="NCBI Taxonomy" id="109634"/>
    <lineage>
        <taxon>Eukaryota</taxon>
        <taxon>Fungi</taxon>
        <taxon>Dikarya</taxon>
        <taxon>Basidiomycota</taxon>
        <taxon>Agaricomycotina</taxon>
        <taxon>Agaricomycetes</taxon>
        <taxon>Agaricomycetidae</taxon>
        <taxon>Agaricales</taxon>
        <taxon>Agaricineae</taxon>
        <taxon>Hymenogastraceae</taxon>
        <taxon>Gymnopilus</taxon>
    </lineage>
</organism>
<reference evidence="3" key="1">
    <citation type="submission" date="2020-11" db="EMBL/GenBank/DDBJ databases">
        <authorList>
            <consortium name="DOE Joint Genome Institute"/>
            <person name="Ahrendt S."/>
            <person name="Riley R."/>
            <person name="Andreopoulos W."/>
            <person name="LaButti K."/>
            <person name="Pangilinan J."/>
            <person name="Ruiz-duenas F.J."/>
            <person name="Barrasa J.M."/>
            <person name="Sanchez-Garcia M."/>
            <person name="Camarero S."/>
            <person name="Miyauchi S."/>
            <person name="Serrano A."/>
            <person name="Linde D."/>
            <person name="Babiker R."/>
            <person name="Drula E."/>
            <person name="Ayuso-Fernandez I."/>
            <person name="Pacheco R."/>
            <person name="Padilla G."/>
            <person name="Ferreira P."/>
            <person name="Barriuso J."/>
            <person name="Kellner H."/>
            <person name="Castanera R."/>
            <person name="Alfaro M."/>
            <person name="Ramirez L."/>
            <person name="Pisabarro A.G."/>
            <person name="Kuo A."/>
            <person name="Tritt A."/>
            <person name="Lipzen A."/>
            <person name="He G."/>
            <person name="Yan M."/>
            <person name="Ng V."/>
            <person name="Cullen D."/>
            <person name="Martin F."/>
            <person name="Rosso M.-N."/>
            <person name="Henrissat B."/>
            <person name="Hibbett D."/>
            <person name="Martinez A.T."/>
            <person name="Grigoriev I.V."/>
        </authorList>
    </citation>
    <scope>NUCLEOTIDE SEQUENCE</scope>
    <source>
        <strain evidence="3">AH 44721</strain>
    </source>
</reference>
<evidence type="ECO:0000256" key="1">
    <source>
        <dbReference type="SAM" id="MobiDB-lite"/>
    </source>
</evidence>
<proteinExistence type="predicted"/>
<gene>
    <name evidence="3" type="ORF">CPB84DRAFT_1842463</name>
</gene>
<accession>A0A9P5TT03</accession>